<evidence type="ECO:0000313" key="5">
    <source>
        <dbReference type="WBParaSite" id="MBELARI_LOCUS4337"/>
    </source>
</evidence>
<dbReference type="AlphaFoldDB" id="A0AAF3J984"/>
<evidence type="ECO:0000259" key="2">
    <source>
        <dbReference type="Pfam" id="PF14837"/>
    </source>
</evidence>
<dbReference type="PANTHER" id="PTHR31697:SF2">
    <property type="entry name" value="INTEGRATOR COMPLEX SUBUNIT 5"/>
    <property type="match status" value="1"/>
</dbReference>
<dbReference type="InterPro" id="IPR029445">
    <property type="entry name" value="INTS5_N"/>
</dbReference>
<name>A0AAF3J984_9BILA</name>
<dbReference type="GO" id="GO:0034472">
    <property type="term" value="P:snRNA 3'-end processing"/>
    <property type="evidence" value="ECO:0007669"/>
    <property type="project" value="TreeGrafter"/>
</dbReference>
<dbReference type="Proteomes" id="UP000887575">
    <property type="component" value="Unassembled WGS sequence"/>
</dbReference>
<reference evidence="5" key="1">
    <citation type="submission" date="2024-02" db="UniProtKB">
        <authorList>
            <consortium name="WormBaseParasite"/>
        </authorList>
    </citation>
    <scope>IDENTIFICATION</scope>
</reference>
<feature type="domain" description="Integrator complex subunit 5 N-terminal" evidence="2">
    <location>
        <begin position="116"/>
        <end position="305"/>
    </location>
</feature>
<accession>A0AAF3J984</accession>
<dbReference type="WBParaSite" id="MBELARI_LOCUS4337">
    <property type="protein sequence ID" value="MBELARI_LOCUS4337"/>
    <property type="gene ID" value="MBELARI_LOCUS4337"/>
</dbReference>
<protein>
    <submittedName>
        <fullName evidence="5">Uncharacterized protein</fullName>
    </submittedName>
</protein>
<dbReference type="PANTHER" id="PTHR31697">
    <property type="entry name" value="INTEGRATOR COMPLEX SUBUNIT 5"/>
    <property type="match status" value="1"/>
</dbReference>
<dbReference type="Pfam" id="PF14837">
    <property type="entry name" value="INTS5_N"/>
    <property type="match status" value="1"/>
</dbReference>
<dbReference type="InterPro" id="IPR029444">
    <property type="entry name" value="INTS5_C"/>
</dbReference>
<proteinExistence type="predicted"/>
<dbReference type="Pfam" id="PF14838">
    <property type="entry name" value="INTS5_C"/>
    <property type="match status" value="1"/>
</dbReference>
<sequence length="1098" mass="125345">MEEDTPASPEPECPASPVAEGEIPPDQNEQGAYPQIPLDKVVRSWHGEKRAGVTKRTGLWKPVHNIHRGDSDCRQNFDKHFSENLALPRNNRQEEFTKMFRRGELDLLYRNRPVYANSTSEVVKLTRCVYQQLPQLRSYVLHFVGRLVHEASHITFSKIEPPGVQTDPTNLIKAVKELLQLFETTVRQSKDIPFVLDILREICKICSELYERNERRPSFGQVRNRDPDSVNEVFKKSEAVCLLLRLLDFCFEFLLAEDRIELGLLAFLEAENANSNFKWMWSHLLYRYTGVISKKILIVGILQFEKQMNSTLEHLEQNSIDFKQRFDILVDIITFLSRQHREMREIVQELFKKGMNAKAINGKLEDHSLVFLFKLTIYSGDLARFIAESLKDFASPANVILGIQQLNGVSRQAMLDNFDHLTFLRQLIGSIDISIHAPLFSTLMELCLDSTIFSDAKKLDVSLIRSIKEGALKALDEIIMRLVPLAHASNNFDSSLFFEYSNGHRLQTCIEASLSNQTCSPTLIRFFHVLTLTFGDQKGVEIICRYIFTIRDPQHFHPLCAFLASITPFYPNLMQSAYDVLIDRRAIMENERKERGDSSFATSLLWLMNLRVLLEFERNAQETSDEMKYLGLHPGVHTGSLMMGILSWTIEQIEEAIEKGNTRRIADAASCIERLISVLAPAEDKIPLIKSPGKQRIILFRSRDIYKLSMQLAKVLQLALYSLNYEPENKTGHDLLGTCATFRETISKFFHNQMSHLCSYYFTWFLMSFVENCLQEAKEMFGETIDFATCVPSSLNSYAAIVMEDEEISLFDNVGILAERKKANQLAHSGTIGKGARKAKPPLNEHEHLRRHVFLDYVNILIRSAPQGKQLKAARSLALLLVDRLCGDAVNGSYSFADFEVEKEMISRYVKVGQRMATPIGEGLLTIVCDFTPCLNFATPILKAAILETMALLDASFERLERRPTDQILVKIDRWFRIGIKGGLLPSCMLSLAEILPICSAHEAFLILNEIYSYLKLSTHFQVEVERCFARAMSGETLRKPELMRTTSLLELLVAILQRDIAHRGKYLPLLLKAFSKVEADVPAFEVVDEIQEPDPEN</sequence>
<evidence type="ECO:0000313" key="4">
    <source>
        <dbReference type="Proteomes" id="UP000887575"/>
    </source>
</evidence>
<keyword evidence="4" id="KW-1185">Reference proteome</keyword>
<organism evidence="4 5">
    <name type="scientific">Mesorhabditis belari</name>
    <dbReference type="NCBI Taxonomy" id="2138241"/>
    <lineage>
        <taxon>Eukaryota</taxon>
        <taxon>Metazoa</taxon>
        <taxon>Ecdysozoa</taxon>
        <taxon>Nematoda</taxon>
        <taxon>Chromadorea</taxon>
        <taxon>Rhabditida</taxon>
        <taxon>Rhabditina</taxon>
        <taxon>Rhabditomorpha</taxon>
        <taxon>Rhabditoidea</taxon>
        <taxon>Rhabditidae</taxon>
        <taxon>Mesorhabditinae</taxon>
        <taxon>Mesorhabditis</taxon>
    </lineage>
</organism>
<feature type="region of interest" description="Disordered" evidence="1">
    <location>
        <begin position="1"/>
        <end position="32"/>
    </location>
</feature>
<dbReference type="GO" id="GO:0032039">
    <property type="term" value="C:integrator complex"/>
    <property type="evidence" value="ECO:0007669"/>
    <property type="project" value="InterPro"/>
</dbReference>
<feature type="domain" description="Integrator complex subunit 5 C-terminal" evidence="3">
    <location>
        <begin position="329"/>
        <end position="1018"/>
    </location>
</feature>
<evidence type="ECO:0000256" key="1">
    <source>
        <dbReference type="SAM" id="MobiDB-lite"/>
    </source>
</evidence>
<dbReference type="InterPro" id="IPR040316">
    <property type="entry name" value="INTS5"/>
</dbReference>
<evidence type="ECO:0000259" key="3">
    <source>
        <dbReference type="Pfam" id="PF14838"/>
    </source>
</evidence>